<keyword evidence="3 8" id="KW-1134">Transmembrane beta strand</keyword>
<dbReference type="OrthoDB" id="9758472at2"/>
<dbReference type="Pfam" id="PF00593">
    <property type="entry name" value="TonB_dep_Rec_b-barrel"/>
    <property type="match status" value="1"/>
</dbReference>
<evidence type="ECO:0000256" key="5">
    <source>
        <dbReference type="ARBA" id="ARBA00023077"/>
    </source>
</evidence>
<dbReference type="GO" id="GO:0033214">
    <property type="term" value="P:siderophore-iron import into cell"/>
    <property type="evidence" value="ECO:0007669"/>
    <property type="project" value="TreeGrafter"/>
</dbReference>
<dbReference type="Proteomes" id="UP000198942">
    <property type="component" value="Unassembled WGS sequence"/>
</dbReference>
<keyword evidence="5 9" id="KW-0798">TonB box</keyword>
<organism evidence="13 14">
    <name type="scientific">Mucilaginibacter gossypiicola</name>
    <dbReference type="NCBI Taxonomy" id="551995"/>
    <lineage>
        <taxon>Bacteria</taxon>
        <taxon>Pseudomonadati</taxon>
        <taxon>Bacteroidota</taxon>
        <taxon>Sphingobacteriia</taxon>
        <taxon>Sphingobacteriales</taxon>
        <taxon>Sphingobacteriaceae</taxon>
        <taxon>Mucilaginibacter</taxon>
    </lineage>
</organism>
<feature type="domain" description="TonB-dependent receptor-like beta-barrel" evidence="11">
    <location>
        <begin position="408"/>
        <end position="693"/>
    </location>
</feature>
<keyword evidence="14" id="KW-1185">Reference proteome</keyword>
<evidence type="ECO:0000256" key="4">
    <source>
        <dbReference type="ARBA" id="ARBA00022692"/>
    </source>
</evidence>
<dbReference type="STRING" id="551995.SAMN05192574_11277"/>
<proteinExistence type="inferred from homology"/>
<feature type="domain" description="TonB-dependent receptor plug" evidence="12">
    <location>
        <begin position="74"/>
        <end position="160"/>
    </location>
</feature>
<evidence type="ECO:0000259" key="11">
    <source>
        <dbReference type="Pfam" id="PF00593"/>
    </source>
</evidence>
<evidence type="ECO:0000313" key="13">
    <source>
        <dbReference type="EMBL" id="SEO75879.1"/>
    </source>
</evidence>
<comment type="subcellular location">
    <subcellularLocation>
        <location evidence="1 8">Cell outer membrane</location>
        <topology evidence="1 8">Multi-pass membrane protein</topology>
    </subcellularLocation>
</comment>
<comment type="similarity">
    <text evidence="8 9">Belongs to the TonB-dependent receptor family.</text>
</comment>
<evidence type="ECO:0000256" key="6">
    <source>
        <dbReference type="ARBA" id="ARBA00023136"/>
    </source>
</evidence>
<dbReference type="AlphaFoldDB" id="A0A1H8SA03"/>
<dbReference type="EMBL" id="FOCL01000012">
    <property type="protein sequence ID" value="SEO75879.1"/>
    <property type="molecule type" value="Genomic_DNA"/>
</dbReference>
<dbReference type="RefSeq" id="WP_091218592.1">
    <property type="nucleotide sequence ID" value="NZ_FOCL01000012.1"/>
</dbReference>
<dbReference type="InterPro" id="IPR000531">
    <property type="entry name" value="Beta-barrel_TonB"/>
</dbReference>
<feature type="chain" id="PRO_5011755060" evidence="10">
    <location>
        <begin position="23"/>
        <end position="727"/>
    </location>
</feature>
<evidence type="ECO:0000259" key="12">
    <source>
        <dbReference type="Pfam" id="PF07715"/>
    </source>
</evidence>
<evidence type="ECO:0000256" key="8">
    <source>
        <dbReference type="PROSITE-ProRule" id="PRU01360"/>
    </source>
</evidence>
<dbReference type="InterPro" id="IPR037066">
    <property type="entry name" value="Plug_dom_sf"/>
</dbReference>
<sequence>MNTLYKILLPALFICCADVAQAQHKSVKDTLQLDSVIIKESRPKHLPNISGTNIFAGKKTFDIFPDAGKANLANNNARMTFAKVPGVNVWEMDGAGLQLNIGTRGTDTHRSIETNIRQNGYNTNSDMFGYPENHYNVPFQAVSEIQIVRGSAALQFGSQFGGMVNFKLKEGDSTKVFGFESEQSAGSNRFFNSYNAIGGKVGKVSYYAFYSARTGDGWRPDAAFNSRAYYANIKYQFNDKGSIAFQFSRSDYRQQIAGGLTDAQFDANNRQSTRARNFFNPEINIPALLFNYQFDKDTRLEVTSHVLFGQRNSVQFINTANIPDTVNASLKTYNPRQVDRDYYAGFTTEARLLHSYKLGDLKSSFTAGVRYFEETTKRKQKGTGTVGSDFDLSLVKDYGIDLRLHTLNYAAFAENMFQVTEAFTVTPGVRFEQINTTNTGVIVNRTVPVSYKDKRNFPLFGTGLQYQLDNGSQFYGNFSQAYRPYIYAAVTPADQLTIIDPNIKDSKGYDADLGYRGHISTAFSFDVNAFYVYYGNRAGTLTQTDASNVTHLYMTNIGNGVAKGVEAFTEVSLIRSFDKSAGSDLRLFNSLSYTHGRYTSGAISQNGKNVSLVGNHLEGTPDWIDRAGLTFLSGHVSSTLQYNYVGKSFSDANNTTFNVTGATGIVPSYHLFDWAFNYSFLKNYHLTANVNNIFNAKYFTRRINMYPGPGILPADGRTFNIGFGVKI</sequence>
<keyword evidence="2 8" id="KW-0813">Transport</keyword>
<reference evidence="14" key="1">
    <citation type="submission" date="2016-10" db="EMBL/GenBank/DDBJ databases">
        <authorList>
            <person name="Varghese N."/>
            <person name="Submissions S."/>
        </authorList>
    </citation>
    <scope>NUCLEOTIDE SEQUENCE [LARGE SCALE GENOMIC DNA]</scope>
    <source>
        <strain evidence="14">Gh-48</strain>
    </source>
</reference>
<dbReference type="Gene3D" id="2.170.130.10">
    <property type="entry name" value="TonB-dependent receptor, plug domain"/>
    <property type="match status" value="1"/>
</dbReference>
<accession>A0A1H8SA03</accession>
<dbReference type="Gene3D" id="2.40.170.20">
    <property type="entry name" value="TonB-dependent receptor, beta-barrel domain"/>
    <property type="match status" value="1"/>
</dbReference>
<dbReference type="GO" id="GO:0009279">
    <property type="term" value="C:cell outer membrane"/>
    <property type="evidence" value="ECO:0007669"/>
    <property type="project" value="UniProtKB-SubCell"/>
</dbReference>
<dbReference type="PANTHER" id="PTHR30442:SF0">
    <property type="entry name" value="FE(3+) DICITRATE TRANSPORT PROTEIN FECA"/>
    <property type="match status" value="1"/>
</dbReference>
<evidence type="ECO:0000256" key="2">
    <source>
        <dbReference type="ARBA" id="ARBA00022448"/>
    </source>
</evidence>
<dbReference type="Pfam" id="PF07715">
    <property type="entry name" value="Plug"/>
    <property type="match status" value="1"/>
</dbReference>
<dbReference type="InterPro" id="IPR036942">
    <property type="entry name" value="Beta-barrel_TonB_sf"/>
</dbReference>
<keyword evidence="7 8" id="KW-0998">Cell outer membrane</keyword>
<dbReference type="SUPFAM" id="SSF56935">
    <property type="entry name" value="Porins"/>
    <property type="match status" value="1"/>
</dbReference>
<feature type="signal peptide" evidence="10">
    <location>
        <begin position="1"/>
        <end position="22"/>
    </location>
</feature>
<evidence type="ECO:0000256" key="10">
    <source>
        <dbReference type="SAM" id="SignalP"/>
    </source>
</evidence>
<evidence type="ECO:0000256" key="3">
    <source>
        <dbReference type="ARBA" id="ARBA00022452"/>
    </source>
</evidence>
<evidence type="ECO:0000256" key="9">
    <source>
        <dbReference type="RuleBase" id="RU003357"/>
    </source>
</evidence>
<keyword evidence="10" id="KW-0732">Signal</keyword>
<keyword evidence="6 8" id="KW-0472">Membrane</keyword>
<dbReference type="InterPro" id="IPR012910">
    <property type="entry name" value="Plug_dom"/>
</dbReference>
<gene>
    <name evidence="13" type="ORF">SAMN05192574_11277</name>
</gene>
<evidence type="ECO:0000313" key="14">
    <source>
        <dbReference type="Proteomes" id="UP000198942"/>
    </source>
</evidence>
<keyword evidence="4 8" id="KW-0812">Transmembrane</keyword>
<protein>
    <submittedName>
        <fullName evidence="13">Fe(3+) dicitrate transport protein</fullName>
    </submittedName>
</protein>
<dbReference type="PROSITE" id="PS52016">
    <property type="entry name" value="TONB_DEPENDENT_REC_3"/>
    <property type="match status" value="1"/>
</dbReference>
<dbReference type="PANTHER" id="PTHR30442">
    <property type="entry name" value="IRON III DICITRATE TRANSPORT PROTEIN FECA"/>
    <property type="match status" value="1"/>
</dbReference>
<name>A0A1H8SA03_9SPHI</name>
<evidence type="ECO:0000256" key="1">
    <source>
        <dbReference type="ARBA" id="ARBA00004571"/>
    </source>
</evidence>
<dbReference type="InterPro" id="IPR039426">
    <property type="entry name" value="TonB-dep_rcpt-like"/>
</dbReference>
<evidence type="ECO:0000256" key="7">
    <source>
        <dbReference type="ARBA" id="ARBA00023237"/>
    </source>
</evidence>